<accession>A0ACC2JLM3</accession>
<sequence>MLDPSPALDFESEKAIILGLRCGLRAVSRTRENILNFPLQIPLPDRPIAILETTGCYEFSPLPQPTFQKLYNTHLESERYTRDCFVAPSDGGFLSEDQILTGWAEPVTDACRELTVVKDDLWMRNNERIDCAGYTLYPNFESEHLLQEGERGTSDPPCPLWYAESFFESTSGQHGCILVTYAEEHLEPKQILRSELLSLLALLEGAGLCALKEGTSAMSPSVFVLSFTPTQVRALEARVKSPDQITISIRPVLNQVPVGPERDDKFRELVAWAMYTDAAVVPRPASSMSKWSATTSNKDNTDDEKDGVMTGNTSFTEENEKEEKELLEQAS</sequence>
<evidence type="ECO:0000313" key="1">
    <source>
        <dbReference type="EMBL" id="KAJ8128294.1"/>
    </source>
</evidence>
<protein>
    <submittedName>
        <fullName evidence="1">Uncharacterized protein</fullName>
    </submittedName>
</protein>
<comment type="caution">
    <text evidence="1">The sequence shown here is derived from an EMBL/GenBank/DDBJ whole genome shotgun (WGS) entry which is preliminary data.</text>
</comment>
<evidence type="ECO:0000313" key="2">
    <source>
        <dbReference type="Proteomes" id="UP001153332"/>
    </source>
</evidence>
<gene>
    <name evidence="1" type="ORF">O1611_g5340</name>
</gene>
<dbReference type="EMBL" id="JAPUUL010001117">
    <property type="protein sequence ID" value="KAJ8128294.1"/>
    <property type="molecule type" value="Genomic_DNA"/>
</dbReference>
<dbReference type="Proteomes" id="UP001153332">
    <property type="component" value="Unassembled WGS sequence"/>
</dbReference>
<reference evidence="1" key="1">
    <citation type="submission" date="2022-12" db="EMBL/GenBank/DDBJ databases">
        <title>Genome Sequence of Lasiodiplodia mahajangana.</title>
        <authorList>
            <person name="Buettner E."/>
        </authorList>
    </citation>
    <scope>NUCLEOTIDE SEQUENCE</scope>
    <source>
        <strain evidence="1">VT137</strain>
    </source>
</reference>
<organism evidence="1 2">
    <name type="scientific">Lasiodiplodia mahajangana</name>
    <dbReference type="NCBI Taxonomy" id="1108764"/>
    <lineage>
        <taxon>Eukaryota</taxon>
        <taxon>Fungi</taxon>
        <taxon>Dikarya</taxon>
        <taxon>Ascomycota</taxon>
        <taxon>Pezizomycotina</taxon>
        <taxon>Dothideomycetes</taxon>
        <taxon>Dothideomycetes incertae sedis</taxon>
        <taxon>Botryosphaeriales</taxon>
        <taxon>Botryosphaeriaceae</taxon>
        <taxon>Lasiodiplodia</taxon>
    </lineage>
</organism>
<name>A0ACC2JLM3_9PEZI</name>
<keyword evidence="2" id="KW-1185">Reference proteome</keyword>
<proteinExistence type="predicted"/>